<reference evidence="1 2" key="1">
    <citation type="submission" date="2018-07" db="EMBL/GenBank/DDBJ databases">
        <title>a novel species of Sphingomonas isolated from the rhizosphere soil of Araceae plant.</title>
        <authorList>
            <person name="Zhiyong W."/>
            <person name="Qinglan Z."/>
            <person name="Zhiwei F."/>
            <person name="Ding X."/>
            <person name="Gejiao W."/>
            <person name="Shixue Z."/>
        </authorList>
    </citation>
    <scope>NUCLEOTIDE SEQUENCE [LARGE SCALE GENOMIC DNA]</scope>
    <source>
        <strain evidence="1 2">WZY 27</strain>
    </source>
</reference>
<proteinExistence type="predicted"/>
<name>A0A369VPX0_9SPHN</name>
<keyword evidence="2" id="KW-1185">Reference proteome</keyword>
<dbReference type="AlphaFoldDB" id="A0A369VPX0"/>
<dbReference type="RefSeq" id="WP_114688847.1">
    <property type="nucleotide sequence ID" value="NZ_QQNB01000004.1"/>
</dbReference>
<evidence type="ECO:0000313" key="2">
    <source>
        <dbReference type="Proteomes" id="UP000253918"/>
    </source>
</evidence>
<accession>A0A369VPX0</accession>
<dbReference type="EMBL" id="QQNB01000004">
    <property type="protein sequence ID" value="RDE04444.1"/>
    <property type="molecule type" value="Genomic_DNA"/>
</dbReference>
<sequence>MTMLDLDDLRQQIRSADYPRGTPEQVALWREDLDESRANLAIEGLDLDAEDEALFAMMLDEGLSPTAMVEVIHGLYRKPDGAC</sequence>
<dbReference type="OrthoDB" id="7509914at2"/>
<comment type="caution">
    <text evidence="1">The sequence shown here is derived from an EMBL/GenBank/DDBJ whole genome shotgun (WGS) entry which is preliminary data.</text>
</comment>
<protein>
    <submittedName>
        <fullName evidence="1">Uncharacterized protein</fullName>
    </submittedName>
</protein>
<gene>
    <name evidence="1" type="ORF">DVW87_16135</name>
</gene>
<organism evidence="1 2">
    <name type="scientific">Sphingomonas aracearum</name>
    <dbReference type="NCBI Taxonomy" id="2283317"/>
    <lineage>
        <taxon>Bacteria</taxon>
        <taxon>Pseudomonadati</taxon>
        <taxon>Pseudomonadota</taxon>
        <taxon>Alphaproteobacteria</taxon>
        <taxon>Sphingomonadales</taxon>
        <taxon>Sphingomonadaceae</taxon>
        <taxon>Sphingomonas</taxon>
    </lineage>
</organism>
<dbReference type="Proteomes" id="UP000253918">
    <property type="component" value="Unassembled WGS sequence"/>
</dbReference>
<evidence type="ECO:0000313" key="1">
    <source>
        <dbReference type="EMBL" id="RDE04444.1"/>
    </source>
</evidence>